<gene>
    <name evidence="2" type="ORF">SASC598J21_021540</name>
</gene>
<sequence>MNTNLYPISSWSDKNYNQIKHDNSVAIIMRTKNRPVLLARAFESVIQQTHHEWHLYLINDGGDPKPINELIELNSIDLENKITFINNSKSFGREAASNCGLKIATEEFLVIHDDDDAWHRDFLKETVTFLNQNKNSIAVATNYTVVNEKIQKNQAIQINTENWLYCHKQIDIFALLQFNVLPQICLIIRMEIAKKIGEFNEKMPILGNWDYMLRLFRAGEIKTINKNLAFHYHRMNNTSERVTSNLFDNYYQEYRDSLVRQSLQENQGNYGILHTILSDSRIRHEQINQKIGLLEYQLAEIQNNIWYLKRKSFPLKRFAARIRHFIKKIRS</sequence>
<comment type="caution">
    <text evidence="2">The sequence shown here is derived from an EMBL/GenBank/DDBJ whole genome shotgun (WGS) entry which is preliminary data.</text>
</comment>
<dbReference type="AlphaFoldDB" id="A0A074V4B8"/>
<evidence type="ECO:0000259" key="1">
    <source>
        <dbReference type="Pfam" id="PF00535"/>
    </source>
</evidence>
<dbReference type="SUPFAM" id="SSF53448">
    <property type="entry name" value="Nucleotide-diphospho-sugar transferases"/>
    <property type="match status" value="1"/>
</dbReference>
<dbReference type="InterPro" id="IPR050834">
    <property type="entry name" value="Glycosyltransf_2"/>
</dbReference>
<dbReference type="GO" id="GO:0016740">
    <property type="term" value="F:transferase activity"/>
    <property type="evidence" value="ECO:0007669"/>
    <property type="project" value="UniProtKB-KW"/>
</dbReference>
<dbReference type="InterPro" id="IPR029044">
    <property type="entry name" value="Nucleotide-diphossugar_trans"/>
</dbReference>
<accession>A0A074V4B8</accession>
<name>A0A074V4B8_9NEIS</name>
<protein>
    <submittedName>
        <fullName evidence="2">Putative glycosyltransferase</fullName>
    </submittedName>
</protein>
<dbReference type="PANTHER" id="PTHR43685">
    <property type="entry name" value="GLYCOSYLTRANSFERASE"/>
    <property type="match status" value="1"/>
</dbReference>
<feature type="domain" description="Glycosyltransferase 2-like" evidence="1">
    <location>
        <begin position="27"/>
        <end position="196"/>
    </location>
</feature>
<dbReference type="PANTHER" id="PTHR43685:SF2">
    <property type="entry name" value="GLYCOSYLTRANSFERASE 2-LIKE DOMAIN-CONTAINING PROTEIN"/>
    <property type="match status" value="1"/>
</dbReference>
<dbReference type="EMBL" id="AVQL01000455">
    <property type="protein sequence ID" value="KEQ00041.1"/>
    <property type="molecule type" value="Genomic_DNA"/>
</dbReference>
<evidence type="ECO:0000313" key="2">
    <source>
        <dbReference type="EMBL" id="KEQ00041.1"/>
    </source>
</evidence>
<organism evidence="2 3">
    <name type="scientific">Snodgrassella alvi SCGC AB-598-J21</name>
    <dbReference type="NCBI Taxonomy" id="1385367"/>
    <lineage>
        <taxon>Bacteria</taxon>
        <taxon>Pseudomonadati</taxon>
        <taxon>Pseudomonadota</taxon>
        <taxon>Betaproteobacteria</taxon>
        <taxon>Neisseriales</taxon>
        <taxon>Neisseriaceae</taxon>
        <taxon>Snodgrassella</taxon>
    </lineage>
</organism>
<dbReference type="CDD" id="cd00761">
    <property type="entry name" value="Glyco_tranf_GTA_type"/>
    <property type="match status" value="1"/>
</dbReference>
<dbReference type="InterPro" id="IPR001173">
    <property type="entry name" value="Glyco_trans_2-like"/>
</dbReference>
<dbReference type="Gene3D" id="3.90.550.10">
    <property type="entry name" value="Spore Coat Polysaccharide Biosynthesis Protein SpsA, Chain A"/>
    <property type="match status" value="1"/>
</dbReference>
<evidence type="ECO:0000313" key="3">
    <source>
        <dbReference type="Proteomes" id="UP000027644"/>
    </source>
</evidence>
<reference evidence="2 3" key="1">
    <citation type="journal article" date="2014" name="PLoS Genet.">
        <title>Hidden diversity in honey bee gut symbionts detected by single-cell genomics.</title>
        <authorList>
            <person name="Engel P."/>
            <person name="Stepanauskas R."/>
            <person name="Moran N."/>
        </authorList>
    </citation>
    <scope>NUCLEOTIDE SEQUENCE [LARGE SCALE GENOMIC DNA]</scope>
    <source>
        <strain evidence="2 3">SCGC AB-598-J21</strain>
    </source>
</reference>
<proteinExistence type="predicted"/>
<keyword evidence="2" id="KW-0808">Transferase</keyword>
<dbReference type="Proteomes" id="UP000027644">
    <property type="component" value="Unassembled WGS sequence"/>
</dbReference>
<dbReference type="Pfam" id="PF00535">
    <property type="entry name" value="Glycos_transf_2"/>
    <property type="match status" value="1"/>
</dbReference>